<evidence type="ECO:0000256" key="1">
    <source>
        <dbReference type="SAM" id="MobiDB-lite"/>
    </source>
</evidence>
<accession>A0A0F9BHW0</accession>
<dbReference type="EMBL" id="LAZR01049200">
    <property type="protein sequence ID" value="KKK90204.1"/>
    <property type="molecule type" value="Genomic_DNA"/>
</dbReference>
<evidence type="ECO:0000313" key="2">
    <source>
        <dbReference type="EMBL" id="KKK90204.1"/>
    </source>
</evidence>
<comment type="caution">
    <text evidence="2">The sequence shown here is derived from an EMBL/GenBank/DDBJ whole genome shotgun (WGS) entry which is preliminary data.</text>
</comment>
<sequence length="77" mass="8073">MSRQGFLAAMPNRTEPLTPVEHPAEAPLLTPVEVVPGKALYKTVLPGVMCSPCGQLGLKGSKCPLCGKDTIALDDVI</sequence>
<proteinExistence type="predicted"/>
<organism evidence="2">
    <name type="scientific">marine sediment metagenome</name>
    <dbReference type="NCBI Taxonomy" id="412755"/>
    <lineage>
        <taxon>unclassified sequences</taxon>
        <taxon>metagenomes</taxon>
        <taxon>ecological metagenomes</taxon>
    </lineage>
</organism>
<feature type="region of interest" description="Disordered" evidence="1">
    <location>
        <begin position="1"/>
        <end position="20"/>
    </location>
</feature>
<reference evidence="2" key="1">
    <citation type="journal article" date="2015" name="Nature">
        <title>Complex archaea that bridge the gap between prokaryotes and eukaryotes.</title>
        <authorList>
            <person name="Spang A."/>
            <person name="Saw J.H."/>
            <person name="Jorgensen S.L."/>
            <person name="Zaremba-Niedzwiedzka K."/>
            <person name="Martijn J."/>
            <person name="Lind A.E."/>
            <person name="van Eijk R."/>
            <person name="Schleper C."/>
            <person name="Guy L."/>
            <person name="Ettema T.J."/>
        </authorList>
    </citation>
    <scope>NUCLEOTIDE SEQUENCE</scope>
</reference>
<dbReference type="AlphaFoldDB" id="A0A0F9BHW0"/>
<feature type="non-terminal residue" evidence="2">
    <location>
        <position position="77"/>
    </location>
</feature>
<gene>
    <name evidence="2" type="ORF">LCGC14_2725480</name>
</gene>
<protein>
    <submittedName>
        <fullName evidence="2">Uncharacterized protein</fullName>
    </submittedName>
</protein>
<name>A0A0F9BHW0_9ZZZZ</name>